<dbReference type="GO" id="GO:0008494">
    <property type="term" value="F:translation activator activity"/>
    <property type="evidence" value="ECO:0007669"/>
    <property type="project" value="TreeGrafter"/>
</dbReference>
<reference evidence="3" key="1">
    <citation type="submission" date="2025-08" db="UniProtKB">
        <authorList>
            <consortium name="RefSeq"/>
        </authorList>
    </citation>
    <scope>IDENTIFICATION</scope>
</reference>
<keyword evidence="2" id="KW-1185">Reference proteome</keyword>
<proteinExistence type="predicted"/>
<dbReference type="InterPro" id="IPR051367">
    <property type="entry name" value="mRNA_TranslReg/HistoneTransl"/>
</dbReference>
<dbReference type="PANTHER" id="PTHR23254">
    <property type="entry name" value="EIF4G DOMAIN PROTEIN"/>
    <property type="match status" value="1"/>
</dbReference>
<dbReference type="PANTHER" id="PTHR23254:SF18">
    <property type="entry name" value="RE28271P"/>
    <property type="match status" value="1"/>
</dbReference>
<evidence type="ECO:0000313" key="2">
    <source>
        <dbReference type="Proteomes" id="UP000694920"/>
    </source>
</evidence>
<dbReference type="GO" id="GO:0005829">
    <property type="term" value="C:cytosol"/>
    <property type="evidence" value="ECO:0007669"/>
    <property type="project" value="TreeGrafter"/>
</dbReference>
<organism evidence="2 3">
    <name type="scientific">Cephus cinctus</name>
    <name type="common">Wheat stem sawfly</name>
    <dbReference type="NCBI Taxonomy" id="211228"/>
    <lineage>
        <taxon>Eukaryota</taxon>
        <taxon>Metazoa</taxon>
        <taxon>Ecdysozoa</taxon>
        <taxon>Arthropoda</taxon>
        <taxon>Hexapoda</taxon>
        <taxon>Insecta</taxon>
        <taxon>Pterygota</taxon>
        <taxon>Neoptera</taxon>
        <taxon>Endopterygota</taxon>
        <taxon>Hymenoptera</taxon>
        <taxon>Cephoidea</taxon>
        <taxon>Cephidae</taxon>
        <taxon>Cephus</taxon>
    </lineage>
</organism>
<dbReference type="Proteomes" id="UP000694920">
    <property type="component" value="Unplaced"/>
</dbReference>
<dbReference type="SUPFAM" id="SSF48371">
    <property type="entry name" value="ARM repeat"/>
    <property type="match status" value="1"/>
</dbReference>
<dbReference type="GO" id="GO:0006446">
    <property type="term" value="P:regulation of translational initiation"/>
    <property type="evidence" value="ECO:0007669"/>
    <property type="project" value="TreeGrafter"/>
</dbReference>
<dbReference type="GeneID" id="107264466"/>
<gene>
    <name evidence="3" type="primary">LOC107264466</name>
</gene>
<feature type="compositionally biased region" description="Basic residues" evidence="1">
    <location>
        <begin position="362"/>
        <end position="371"/>
    </location>
</feature>
<dbReference type="KEGG" id="ccin:107264466"/>
<dbReference type="Gene3D" id="1.25.40.180">
    <property type="match status" value="1"/>
</dbReference>
<feature type="region of interest" description="Disordered" evidence="1">
    <location>
        <begin position="357"/>
        <end position="403"/>
    </location>
</feature>
<accession>A0AAJ7BKE3</accession>
<protein>
    <submittedName>
        <fullName evidence="3">Uncharacterized protein LOC107264466</fullName>
    </submittedName>
</protein>
<evidence type="ECO:0000313" key="3">
    <source>
        <dbReference type="RefSeq" id="XP_015588236.1"/>
    </source>
</evidence>
<evidence type="ECO:0000256" key="1">
    <source>
        <dbReference type="SAM" id="MobiDB-lite"/>
    </source>
</evidence>
<dbReference type="InterPro" id="IPR016024">
    <property type="entry name" value="ARM-type_fold"/>
</dbReference>
<feature type="compositionally biased region" description="Polar residues" evidence="1">
    <location>
        <begin position="383"/>
        <end position="397"/>
    </location>
</feature>
<sequence>MTMTAVGRGRGRGRGGWAMWEAADHTLRRPGEPSLSKEVQDEFSTLIERIDELDLNSKTVPDDLLQLCKAGLQTSESQTTIEWLVAKALDDQLFGRKLTFAVSNKSIQNLIIKINESGDQITVRRILMSILQIEYENRDETQKKDPVKFRNGVSLLGEFYYRMKLDSGSVISVLTKPMLNYLKGLLTTASEEDILLVARMLSINGRNILAQQSSKLEELILDVKSVLIDRNLSAYSRSMLILILDLHIHQYSSLPGYLQKFYVEHIGADTMLQIQEPQAELTIVTNFRSLGMKNIQNDAELDTKSKPDGGGILMKVNEPETSVQYDTFDQKGYAPNFTQGKESFRNNAPIPRAIRGSGAVANKKHKDKRSPHNQLHKEKSSDDANWSKQMNSKNTSWGHDDRFNKEYEHDSCMSSFKSNK</sequence>
<dbReference type="RefSeq" id="XP_015588236.1">
    <property type="nucleotide sequence ID" value="XM_015732750.2"/>
</dbReference>
<name>A0AAJ7BKE3_CEPCN</name>
<dbReference type="AlphaFoldDB" id="A0AAJ7BKE3"/>